<dbReference type="Gene3D" id="3.30.360.10">
    <property type="entry name" value="Dihydrodipicolinate Reductase, domain 2"/>
    <property type="match status" value="1"/>
</dbReference>
<keyword evidence="3 5" id="KW-0521">NADP</keyword>
<comment type="function">
    <text evidence="5">Catalyzes the NADPH-dependent reduction of N-acetyl-5-glutamyl phosphate to yield N-acetyl-L-glutamate 5-semialdehyde.</text>
</comment>
<dbReference type="PANTHER" id="PTHR32338:SF10">
    <property type="entry name" value="N-ACETYL-GAMMA-GLUTAMYL-PHOSPHATE REDUCTASE, CHLOROPLASTIC-RELATED"/>
    <property type="match status" value="1"/>
</dbReference>
<keyword evidence="5" id="KW-0963">Cytoplasm</keyword>
<evidence type="ECO:0000313" key="8">
    <source>
        <dbReference type="Proteomes" id="UP000035366"/>
    </source>
</evidence>
<dbReference type="SUPFAM" id="SSF55347">
    <property type="entry name" value="Glyceraldehyde-3-phosphate dehydrogenase-like, C-terminal domain"/>
    <property type="match status" value="1"/>
</dbReference>
<dbReference type="InterPro" id="IPR000706">
    <property type="entry name" value="AGPR_type-1"/>
</dbReference>
<dbReference type="NCBIfam" id="TIGR01850">
    <property type="entry name" value="argC"/>
    <property type="match status" value="1"/>
</dbReference>
<evidence type="ECO:0000256" key="2">
    <source>
        <dbReference type="ARBA" id="ARBA00022605"/>
    </source>
</evidence>
<evidence type="ECO:0000259" key="6">
    <source>
        <dbReference type="SMART" id="SM00859"/>
    </source>
</evidence>
<dbReference type="HAMAP" id="MF_00150">
    <property type="entry name" value="ArgC_type1"/>
    <property type="match status" value="1"/>
</dbReference>
<keyword evidence="8" id="KW-1185">Reference proteome</keyword>
<keyword evidence="4 5" id="KW-0560">Oxidoreductase</keyword>
<dbReference type="Pfam" id="PF22698">
    <property type="entry name" value="Semialdhyde_dhC_1"/>
    <property type="match status" value="1"/>
</dbReference>
<reference evidence="7 8" key="1">
    <citation type="journal article" date="2015" name="ISME J.">
        <title>Draft Genome Sequence of Streptomyces incarnatus NRRL8089, which Produces the Nucleoside Antibiotic Sinefungin.</title>
        <authorList>
            <person name="Oshima K."/>
            <person name="Hattori M."/>
            <person name="Shimizu H."/>
            <person name="Fukuda K."/>
            <person name="Nemoto M."/>
            <person name="Inagaki K."/>
            <person name="Tamura T."/>
        </authorList>
    </citation>
    <scope>NUCLEOTIDE SEQUENCE [LARGE SCALE GENOMIC DNA]</scope>
    <source>
        <strain evidence="7 8">NRRL 8089</strain>
    </source>
</reference>
<comment type="similarity">
    <text evidence="5">Belongs to the NAGSA dehydrogenase family. Type 1 subfamily.</text>
</comment>
<dbReference type="EMBL" id="CP011497">
    <property type="protein sequence ID" value="AKJ10252.1"/>
    <property type="molecule type" value="Genomic_DNA"/>
</dbReference>
<name>A0ABN4GD54_9ACTN</name>
<feature type="active site" evidence="5">
    <location>
        <position position="149"/>
    </location>
</feature>
<sequence>MTLRIGIVGGTGHSGGELCRLLLNHPGVGTVLPTARSGEEFERVHPNLLGSGLRFVTVEQLQERAGELDVVFFCTPSGEAMRSAPRFLEHGAKVIDVSADFRFPDPERYAEVYGEPHASPKLLSEAVYGVTELFREQVAAARLVANPGCYAITTVLGLAPLLRSGLADLDSAVHLAAVNGTSGAGSKPVSEVMHAEAFASMLPYSLEGHRHAPELETHLAPFAGRELCVDMTTAHGNFVRGIYIQASVAIRAEARAGVDRAALLDLYRDHYADEHFVRINAFAKKGRLNSKEYGVYPSLNAVTGSNFCHIGVDYDPVRGFAKVVAVTDNLVKGAAGSAIQNMNVMSGLDERAGLGHYGL</sequence>
<dbReference type="SMART" id="SM00859">
    <property type="entry name" value="Semialdhyde_dh"/>
    <property type="match status" value="1"/>
</dbReference>
<dbReference type="PANTHER" id="PTHR32338">
    <property type="entry name" value="N-ACETYL-GAMMA-GLUTAMYL-PHOSPHATE REDUCTASE, CHLOROPLASTIC-RELATED-RELATED"/>
    <property type="match status" value="1"/>
</dbReference>
<comment type="catalytic activity">
    <reaction evidence="5">
        <text>N-acetyl-L-glutamate 5-semialdehyde + phosphate + NADP(+) = N-acetyl-L-glutamyl 5-phosphate + NADPH + H(+)</text>
        <dbReference type="Rhea" id="RHEA:21588"/>
        <dbReference type="ChEBI" id="CHEBI:15378"/>
        <dbReference type="ChEBI" id="CHEBI:29123"/>
        <dbReference type="ChEBI" id="CHEBI:43474"/>
        <dbReference type="ChEBI" id="CHEBI:57783"/>
        <dbReference type="ChEBI" id="CHEBI:57936"/>
        <dbReference type="ChEBI" id="CHEBI:58349"/>
        <dbReference type="EC" id="1.2.1.38"/>
    </reaction>
</comment>
<evidence type="ECO:0000313" key="7">
    <source>
        <dbReference type="EMBL" id="AKJ10252.1"/>
    </source>
</evidence>
<dbReference type="Proteomes" id="UP000035366">
    <property type="component" value="Chromosome"/>
</dbReference>
<evidence type="ECO:0000256" key="4">
    <source>
        <dbReference type="ARBA" id="ARBA00023002"/>
    </source>
</evidence>
<keyword evidence="1 5" id="KW-0055">Arginine biosynthesis</keyword>
<evidence type="ECO:0000256" key="5">
    <source>
        <dbReference type="HAMAP-Rule" id="MF_00150"/>
    </source>
</evidence>
<accession>A0ABN4GD54</accession>
<dbReference type="InterPro" id="IPR000534">
    <property type="entry name" value="Semialdehyde_DH_NAD-bd"/>
</dbReference>
<keyword evidence="2 5" id="KW-0028">Amino-acid biosynthesis</keyword>
<dbReference type="EC" id="1.2.1.38" evidence="5"/>
<feature type="domain" description="Semialdehyde dehydrogenase NAD-binding" evidence="6">
    <location>
        <begin position="4"/>
        <end position="141"/>
    </location>
</feature>
<gene>
    <name evidence="5" type="primary">argC</name>
    <name evidence="7" type="ORF">ABB07_09555</name>
</gene>
<proteinExistence type="inferred from homology"/>
<comment type="pathway">
    <text evidence="5">Amino-acid biosynthesis; L-arginine biosynthesis; N(2)-acetyl-L-ornithine from L-glutamate: step 3/4.</text>
</comment>
<dbReference type="InterPro" id="IPR058924">
    <property type="entry name" value="AGPR_dimerisation_dom"/>
</dbReference>
<dbReference type="RefSeq" id="WP_208898336.1">
    <property type="nucleotide sequence ID" value="NZ_CP011497.1"/>
</dbReference>
<dbReference type="Gene3D" id="3.40.50.720">
    <property type="entry name" value="NAD(P)-binding Rossmann-like Domain"/>
    <property type="match status" value="1"/>
</dbReference>
<dbReference type="CDD" id="cd17895">
    <property type="entry name" value="AGPR_1_N"/>
    <property type="match status" value="1"/>
</dbReference>
<dbReference type="InterPro" id="IPR036291">
    <property type="entry name" value="NAD(P)-bd_dom_sf"/>
</dbReference>
<dbReference type="Pfam" id="PF01118">
    <property type="entry name" value="Semialdhyde_dh"/>
    <property type="match status" value="1"/>
</dbReference>
<organism evidence="7 8">
    <name type="scientific">Streptomyces incarnatus</name>
    <dbReference type="NCBI Taxonomy" id="665007"/>
    <lineage>
        <taxon>Bacteria</taxon>
        <taxon>Bacillati</taxon>
        <taxon>Actinomycetota</taxon>
        <taxon>Actinomycetes</taxon>
        <taxon>Kitasatosporales</taxon>
        <taxon>Streptomycetaceae</taxon>
        <taxon>Streptomyces</taxon>
    </lineage>
</organism>
<dbReference type="SUPFAM" id="SSF51735">
    <property type="entry name" value="NAD(P)-binding Rossmann-fold domains"/>
    <property type="match status" value="1"/>
</dbReference>
<evidence type="ECO:0000256" key="3">
    <source>
        <dbReference type="ARBA" id="ARBA00022857"/>
    </source>
</evidence>
<dbReference type="InterPro" id="IPR050085">
    <property type="entry name" value="AGPR"/>
</dbReference>
<protein>
    <recommendedName>
        <fullName evidence="5">N-acetyl-gamma-glutamyl-phosphate reductase</fullName>
        <shortName evidence="5">AGPR</shortName>
        <ecNumber evidence="5">1.2.1.38</ecNumber>
    </recommendedName>
    <alternativeName>
        <fullName evidence="5">N-acetyl-glutamate semialdehyde dehydrogenase</fullName>
        <shortName evidence="5">NAGSA dehydrogenase</shortName>
    </alternativeName>
</protein>
<evidence type="ECO:0000256" key="1">
    <source>
        <dbReference type="ARBA" id="ARBA00022571"/>
    </source>
</evidence>
<comment type="subcellular location">
    <subcellularLocation>
        <location evidence="5">Cytoplasm</location>
    </subcellularLocation>
</comment>